<feature type="non-terminal residue" evidence="1">
    <location>
        <position position="257"/>
    </location>
</feature>
<accession>A0AA36GAL7</accession>
<evidence type="ECO:0000313" key="2">
    <source>
        <dbReference type="Proteomes" id="UP001177023"/>
    </source>
</evidence>
<evidence type="ECO:0000313" key="1">
    <source>
        <dbReference type="EMBL" id="CAJ0584074.1"/>
    </source>
</evidence>
<sequence>MAFHLRLFYIWVSISVMFYDDVEASKQVGVSDTAAALGQAVADLLAQGNLTNEEFNEIAAEKEFFNNAVRNWCLLNGESGAIEYPKYPELRSELQNLFDSPKLGKGWRRFAHVFYSASDDRHGKGLVWGYNCFEPILCHHEHYKSGMTVFFAWLQRDRHPPVDETAIQEVAKESAAKVLRAFVDTVGMVYPRNWNYEAMEVADATMPIVLGKAWSKDGVARMGDTATQAGGYAKLQKSVHSFGAAEVDYDTHFVLCF</sequence>
<proteinExistence type="predicted"/>
<reference evidence="1" key="1">
    <citation type="submission" date="2023-06" db="EMBL/GenBank/DDBJ databases">
        <authorList>
            <person name="Delattre M."/>
        </authorList>
    </citation>
    <scope>NUCLEOTIDE SEQUENCE</scope>
    <source>
        <strain evidence="1">AF72</strain>
    </source>
</reference>
<dbReference type="Proteomes" id="UP001177023">
    <property type="component" value="Unassembled WGS sequence"/>
</dbReference>
<name>A0AA36GAL7_9BILA</name>
<keyword evidence="2" id="KW-1185">Reference proteome</keyword>
<protein>
    <submittedName>
        <fullName evidence="1">Uncharacterized protein</fullName>
    </submittedName>
</protein>
<organism evidence="1 2">
    <name type="scientific">Mesorhabditis spiculigera</name>
    <dbReference type="NCBI Taxonomy" id="96644"/>
    <lineage>
        <taxon>Eukaryota</taxon>
        <taxon>Metazoa</taxon>
        <taxon>Ecdysozoa</taxon>
        <taxon>Nematoda</taxon>
        <taxon>Chromadorea</taxon>
        <taxon>Rhabditida</taxon>
        <taxon>Rhabditina</taxon>
        <taxon>Rhabditomorpha</taxon>
        <taxon>Rhabditoidea</taxon>
        <taxon>Rhabditidae</taxon>
        <taxon>Mesorhabditinae</taxon>
        <taxon>Mesorhabditis</taxon>
    </lineage>
</organism>
<comment type="caution">
    <text evidence="1">The sequence shown here is derived from an EMBL/GenBank/DDBJ whole genome shotgun (WGS) entry which is preliminary data.</text>
</comment>
<gene>
    <name evidence="1" type="ORF">MSPICULIGERA_LOCUS22141</name>
</gene>
<dbReference type="EMBL" id="CATQJA010002678">
    <property type="protein sequence ID" value="CAJ0584074.1"/>
    <property type="molecule type" value="Genomic_DNA"/>
</dbReference>
<dbReference type="AlphaFoldDB" id="A0AA36GAL7"/>